<keyword evidence="5" id="KW-0449">Lipoprotein</keyword>
<name>A0A9D2H3L7_9MICO</name>
<dbReference type="Pfam" id="PF13416">
    <property type="entry name" value="SBP_bac_8"/>
    <property type="match status" value="1"/>
</dbReference>
<reference evidence="7" key="1">
    <citation type="journal article" date="2021" name="PeerJ">
        <title>Extensive microbial diversity within the chicken gut microbiome revealed by metagenomics and culture.</title>
        <authorList>
            <person name="Gilroy R."/>
            <person name="Ravi A."/>
            <person name="Getino M."/>
            <person name="Pursley I."/>
            <person name="Horton D.L."/>
            <person name="Alikhan N.F."/>
            <person name="Baker D."/>
            <person name="Gharbi K."/>
            <person name="Hall N."/>
            <person name="Watson M."/>
            <person name="Adriaenssens E.M."/>
            <person name="Foster-Nyarko E."/>
            <person name="Jarju S."/>
            <person name="Secka A."/>
            <person name="Antonio M."/>
            <person name="Oren A."/>
            <person name="Chaudhuri R.R."/>
            <person name="La Ragione R."/>
            <person name="Hildebrand F."/>
            <person name="Pallen M.J."/>
        </authorList>
    </citation>
    <scope>NUCLEOTIDE SEQUENCE</scope>
    <source>
        <strain evidence="7">ChiHjej8B7-3636</strain>
    </source>
</reference>
<dbReference type="PROSITE" id="PS51257">
    <property type="entry name" value="PROKAR_LIPOPROTEIN"/>
    <property type="match status" value="1"/>
</dbReference>
<evidence type="ECO:0000313" key="8">
    <source>
        <dbReference type="Proteomes" id="UP000824220"/>
    </source>
</evidence>
<dbReference type="PANTHER" id="PTHR43649:SF33">
    <property type="entry name" value="POLYGALACTURONAN_RHAMNOGALACTURONAN-BINDING PROTEIN YTCQ"/>
    <property type="match status" value="1"/>
</dbReference>
<protein>
    <submittedName>
        <fullName evidence="7">Extracellular solute-binding protein</fullName>
    </submittedName>
</protein>
<comment type="caution">
    <text evidence="7">The sequence shown here is derived from an EMBL/GenBank/DDBJ whole genome shotgun (WGS) entry which is preliminary data.</text>
</comment>
<dbReference type="InterPro" id="IPR006059">
    <property type="entry name" value="SBP"/>
</dbReference>
<evidence type="ECO:0000256" key="4">
    <source>
        <dbReference type="ARBA" id="ARBA00023139"/>
    </source>
</evidence>
<feature type="chain" id="PRO_5038430590" evidence="6">
    <location>
        <begin position="23"/>
        <end position="500"/>
    </location>
</feature>
<dbReference type="Proteomes" id="UP000824220">
    <property type="component" value="Unassembled WGS sequence"/>
</dbReference>
<keyword evidence="4" id="KW-0564">Palmitate</keyword>
<proteinExistence type="predicted"/>
<dbReference type="SUPFAM" id="SSF53850">
    <property type="entry name" value="Periplasmic binding protein-like II"/>
    <property type="match status" value="1"/>
</dbReference>
<dbReference type="Gene3D" id="3.40.190.10">
    <property type="entry name" value="Periplasmic binding protein-like II"/>
    <property type="match status" value="2"/>
</dbReference>
<reference evidence="7" key="2">
    <citation type="submission" date="2021-04" db="EMBL/GenBank/DDBJ databases">
        <authorList>
            <person name="Gilroy R."/>
        </authorList>
    </citation>
    <scope>NUCLEOTIDE SEQUENCE</scope>
    <source>
        <strain evidence="7">ChiHjej8B7-3636</strain>
    </source>
</reference>
<keyword evidence="3" id="KW-0472">Membrane</keyword>
<dbReference type="InterPro" id="IPR050490">
    <property type="entry name" value="Bact_solute-bd_prot1"/>
</dbReference>
<evidence type="ECO:0000256" key="3">
    <source>
        <dbReference type="ARBA" id="ARBA00023136"/>
    </source>
</evidence>
<evidence type="ECO:0000256" key="1">
    <source>
        <dbReference type="ARBA" id="ARBA00022475"/>
    </source>
</evidence>
<accession>A0A9D2H3L7</accession>
<gene>
    <name evidence="7" type="ORF">H9800_00495</name>
</gene>
<evidence type="ECO:0000256" key="5">
    <source>
        <dbReference type="ARBA" id="ARBA00023288"/>
    </source>
</evidence>
<evidence type="ECO:0000256" key="2">
    <source>
        <dbReference type="ARBA" id="ARBA00022729"/>
    </source>
</evidence>
<organism evidence="7 8">
    <name type="scientific">Candidatus Microbacterium stercoravium</name>
    <dbReference type="NCBI Taxonomy" id="2838697"/>
    <lineage>
        <taxon>Bacteria</taxon>
        <taxon>Bacillati</taxon>
        <taxon>Actinomycetota</taxon>
        <taxon>Actinomycetes</taxon>
        <taxon>Micrococcales</taxon>
        <taxon>Microbacteriaceae</taxon>
        <taxon>Microbacterium</taxon>
    </lineage>
</organism>
<dbReference type="PANTHER" id="PTHR43649">
    <property type="entry name" value="ARABINOSE-BINDING PROTEIN-RELATED"/>
    <property type="match status" value="1"/>
</dbReference>
<evidence type="ECO:0000313" key="7">
    <source>
        <dbReference type="EMBL" id="HJA03327.1"/>
    </source>
</evidence>
<feature type="signal peptide" evidence="6">
    <location>
        <begin position="1"/>
        <end position="22"/>
    </location>
</feature>
<keyword evidence="2 6" id="KW-0732">Signal</keyword>
<dbReference type="CDD" id="cd13580">
    <property type="entry name" value="PBP2_AlgQ_like_1"/>
    <property type="match status" value="1"/>
</dbReference>
<evidence type="ECO:0000256" key="6">
    <source>
        <dbReference type="SAM" id="SignalP"/>
    </source>
</evidence>
<dbReference type="EMBL" id="DXAM01000008">
    <property type="protein sequence ID" value="HJA03327.1"/>
    <property type="molecule type" value="Genomic_DNA"/>
</dbReference>
<sequence length="500" mass="54269">MTTTRKFAAGIAALAAASVALSGCGTGGGESGDPDAISWMAALHTPTTPEPGGAIESGLEELAGVDLEFQWIPDASRDEKLSAALASNTLADIVTLPGGGITTVMRALTSGQFWDIEEYLDEFPNLSQIDPQIVEAAKIDGHLYGVPAQKPKARYGVLVRQDWLDNLGLEVPHTIEELSDVARAFADEDPDGNGKDDTTGFYDRSESFDVGFRSLSGYFGAGSLFELTDDDEVVSSYGTDAFKEAMEWYRGLYEDGAINGDFVTVQKQNQQDGVAQGKGGIVVTGLFEAKNYAALAKSSDPDTPMAWALINDITYDDVPRRILSDTNGGMGGWYAIPKSQAKTEDELREVLGVLDSLLTEEAFSLMTNGVEGTHFEFDDQGSVTILDQTLWEQQVQPFSSSRMSETIITYPSTLDYVDEGNEKMAENDDYTVINVAQSLTSETFDSRWTEVQQHVRDAYNKYIVGQLEMADYEAVIDDLLAGDLGKIQDEYTAAYADVNG</sequence>
<keyword evidence="1" id="KW-1003">Cell membrane</keyword>
<dbReference type="AlphaFoldDB" id="A0A9D2H3L7"/>